<dbReference type="InterPro" id="IPR025535">
    <property type="entry name" value="DUF4421"/>
</dbReference>
<dbReference type="Pfam" id="PF14391">
    <property type="entry name" value="DUF4421"/>
    <property type="match status" value="1"/>
</dbReference>
<evidence type="ECO:0008006" key="5">
    <source>
        <dbReference type="Google" id="ProtNLM"/>
    </source>
</evidence>
<evidence type="ECO:0000313" key="1">
    <source>
        <dbReference type="EMBL" id="AMD85358.1"/>
    </source>
</evidence>
<organism evidence="2 4">
    <name type="scientific">Capnocytophaga haemolytica</name>
    <dbReference type="NCBI Taxonomy" id="45243"/>
    <lineage>
        <taxon>Bacteria</taxon>
        <taxon>Pseudomonadati</taxon>
        <taxon>Bacteroidota</taxon>
        <taxon>Flavobacteriia</taxon>
        <taxon>Flavobacteriales</taxon>
        <taxon>Flavobacteriaceae</taxon>
        <taxon>Capnocytophaga</taxon>
    </lineage>
</organism>
<dbReference type="Proteomes" id="UP000065822">
    <property type="component" value="Chromosome"/>
</dbReference>
<protein>
    <recommendedName>
        <fullName evidence="5">DUF4421 domain-containing protein</fullName>
    </recommendedName>
</protein>
<dbReference type="AlphaFoldDB" id="A0AAX2GXM4"/>
<evidence type="ECO:0000313" key="2">
    <source>
        <dbReference type="EMBL" id="SNV02631.1"/>
    </source>
</evidence>
<dbReference type="EMBL" id="CP014227">
    <property type="protein sequence ID" value="AMD85358.1"/>
    <property type="molecule type" value="Genomic_DNA"/>
</dbReference>
<evidence type="ECO:0000313" key="4">
    <source>
        <dbReference type="Proteomes" id="UP000215539"/>
    </source>
</evidence>
<dbReference type="KEGG" id="chg:AXF12_07455"/>
<reference evidence="1 3" key="1">
    <citation type="submission" date="2016-02" db="EMBL/GenBank/DDBJ databases">
        <authorList>
            <person name="Holder M.E."/>
            <person name="Ajami N.J."/>
            <person name="Petrosino J.F."/>
        </authorList>
    </citation>
    <scope>NUCLEOTIDE SEQUENCE [LARGE SCALE GENOMIC DNA]</scope>
    <source>
        <strain evidence="1 3">CCUG 32990</strain>
    </source>
</reference>
<accession>A0AAX2GXM4</accession>
<keyword evidence="3" id="KW-1185">Reference proteome</keyword>
<dbReference type="RefSeq" id="WP_066429822.1">
    <property type="nucleotide sequence ID" value="NZ_CP014227.1"/>
</dbReference>
<dbReference type="EMBL" id="LT906449">
    <property type="protein sequence ID" value="SNV02631.1"/>
    <property type="molecule type" value="Genomic_DNA"/>
</dbReference>
<proteinExistence type="predicted"/>
<reference evidence="2 4" key="2">
    <citation type="submission" date="2017-06" db="EMBL/GenBank/DDBJ databases">
        <authorList>
            <consortium name="Pathogen Informatics"/>
        </authorList>
    </citation>
    <scope>NUCLEOTIDE SEQUENCE [LARGE SCALE GENOMIC DNA]</scope>
    <source>
        <strain evidence="2 4">NCTC12947</strain>
    </source>
</reference>
<gene>
    <name evidence="1" type="ORF">AXF12_07455</name>
    <name evidence="2" type="ORF">SAMEA44541418_00209</name>
</gene>
<name>A0AAX2GXM4_9FLAO</name>
<sequence length="233" mass="26919">MGLRKIIGINILASTNIFPLENDRKLKSNIIDLQAHRYGKYLFFDAYYQDYEGFYLRDSKPTEPNYRNLSMQQVGIEATYVWNGKRFSARAAFEQSELQVRSAGSFLFGNGVYWHRVEPDPDLQGLTDTSFENIQVGFHFGYVYTWVLGQRWALTFGEIIGANFGNQSDAFRAWKLKLHPTTMTRLSAIYAKNDWLISFQSIFNNKSVYPINGKPIRIVASLLQISFTKHLNL</sequence>
<dbReference type="Proteomes" id="UP000215539">
    <property type="component" value="Chromosome 1"/>
</dbReference>
<evidence type="ECO:0000313" key="3">
    <source>
        <dbReference type="Proteomes" id="UP000065822"/>
    </source>
</evidence>